<dbReference type="Proteomes" id="UP000013111">
    <property type="component" value="Unassembled WGS sequence"/>
</dbReference>
<gene>
    <name evidence="1" type="ORF">BN437_3638</name>
</gene>
<organism evidence="1 2">
    <name type="scientific">Erwinia amylovora NBRC 12687 = CFBP 1232</name>
    <dbReference type="NCBI Taxonomy" id="1219359"/>
    <lineage>
        <taxon>Bacteria</taxon>
        <taxon>Pseudomonadati</taxon>
        <taxon>Pseudomonadota</taxon>
        <taxon>Gammaproteobacteria</taxon>
        <taxon>Enterobacterales</taxon>
        <taxon>Erwiniaceae</taxon>
        <taxon>Erwinia</taxon>
    </lineage>
</organism>
<dbReference type="AlphaFoldDB" id="A0A831ELM3"/>
<accession>A0A831ELM3</accession>
<evidence type="ECO:0000313" key="1">
    <source>
        <dbReference type="EMBL" id="CCO95537.1"/>
    </source>
</evidence>
<evidence type="ECO:0000313" key="2">
    <source>
        <dbReference type="Proteomes" id="UP000013111"/>
    </source>
</evidence>
<comment type="caution">
    <text evidence="1">The sequence shown here is derived from an EMBL/GenBank/DDBJ whole genome shotgun (WGS) entry which is preliminary data.</text>
</comment>
<dbReference type="EMBL" id="CAPB01000041">
    <property type="protein sequence ID" value="CCO95537.1"/>
    <property type="molecule type" value="Genomic_DNA"/>
</dbReference>
<proteinExistence type="predicted"/>
<protein>
    <submittedName>
        <fullName evidence="1">Uncharacterized protein</fullName>
    </submittedName>
</protein>
<reference evidence="1 2" key="1">
    <citation type="submission" date="2012-11" db="EMBL/GenBank/DDBJ databases">
        <authorList>
            <person name="Linke B."/>
        </authorList>
    </citation>
    <scope>NUCLEOTIDE SEQUENCE [LARGE SCALE GENOMIC DNA]</scope>
    <source>
        <strain evidence="2">CFBP 1232</strain>
    </source>
</reference>
<name>A0A831ELM3_ERWAM</name>
<sequence>MVSLQKVYRHSLNKVSGGGHMAKKLEIPGIRRCITAAVSES</sequence>
<reference evidence="1 2" key="2">
    <citation type="submission" date="2013-04" db="EMBL/GenBank/DDBJ databases">
        <title>Comparative genomics of 12 strains of Erwinia amylovora identifies a pan-genome with a large conserved core and provides insights into host specificity.</title>
        <authorList>
            <person name="Mann R.A."/>
            <person name="Smits T.H.M."/>
            <person name="Buehlmann A."/>
            <person name="Blom J."/>
            <person name="Goesmann A."/>
            <person name="Frey J.E."/>
            <person name="Plummer K.M."/>
            <person name="Beer S.V."/>
            <person name="Luck J."/>
            <person name="Duffy B."/>
            <person name="Rodoni B."/>
        </authorList>
    </citation>
    <scope>NUCLEOTIDE SEQUENCE [LARGE SCALE GENOMIC DNA]</scope>
    <source>
        <strain evidence="2">CFBP 1232</strain>
    </source>
</reference>